<evidence type="ECO:0000313" key="8">
    <source>
        <dbReference type="Proteomes" id="UP000515163"/>
    </source>
</evidence>
<dbReference type="SUPFAM" id="SSF51445">
    <property type="entry name" value="(Trans)glycosidases"/>
    <property type="match status" value="1"/>
</dbReference>
<dbReference type="FunFam" id="3.20.20.80:FF:000013">
    <property type="entry name" value="lactase-phlorizin hydrolase"/>
    <property type="match status" value="1"/>
</dbReference>
<sequence length="529" mass="60361">MILFFLVCLFVLASGEPERDAFLYGKFPKDFLFGASTAAFQIEGGWNADGKGLSIYDVLTHQRPFLFKNQNADVAADSYHKYKEDVKILKDYGAKAYRFSISWSRVLPNGTADKINQPGIDYYNKLLDELKANNIEPLVTLYHWDLPFEFYDIGGWLNESMVGYFNDYAKVCFKYFGSKVKKWITINEPLVIMERHPFYMKGVINNKTEQSILQYRTMHNLILAHATAYRTYAKEFKPSQDGEISLALSSAWGEPKTSSKPDTDAAERYMQFNLGIFAHPIYVDGDYPTVVKEYVAKKSAAGGIPNRFPSFTAEQKEMVKGSADFFGVNHYDSLLIEYLDFNARNATPQEFRKDGNFNTSTNSSWEVTGVYDFKVVPWGMRRLLAFIKRNYKNPAVYVTENGCMVPGEYTMTLEERLNDDFRISFYRRYINEALKAHLKDGVNLKGYMAWTLMDNFEWAEGYHATFGLHSINYSEPERTRVPKKSVSFFKTLIEDNGFVSASGGMAVRSTGLGFAAGCLLTVLTLKYVA</sequence>
<dbReference type="KEGG" id="aten:116295731"/>
<keyword evidence="3" id="KW-0378">Hydrolase</keyword>
<evidence type="ECO:0000256" key="7">
    <source>
        <dbReference type="SAM" id="SignalP"/>
    </source>
</evidence>
<keyword evidence="8" id="KW-1185">Reference proteome</keyword>
<dbReference type="PRINTS" id="PR00131">
    <property type="entry name" value="GLHYDRLASE1"/>
</dbReference>
<keyword evidence="5" id="KW-0326">Glycosidase</keyword>
<dbReference type="GO" id="GO:0005975">
    <property type="term" value="P:carbohydrate metabolic process"/>
    <property type="evidence" value="ECO:0007669"/>
    <property type="project" value="InterPro"/>
</dbReference>
<dbReference type="InterPro" id="IPR017853">
    <property type="entry name" value="GH"/>
</dbReference>
<dbReference type="Pfam" id="PF00232">
    <property type="entry name" value="Glyco_hydro_1"/>
    <property type="match status" value="1"/>
</dbReference>
<dbReference type="AlphaFoldDB" id="A0A6P8HSX7"/>
<name>A0A6P8HSX7_ACTTE</name>
<evidence type="ECO:0000313" key="9">
    <source>
        <dbReference type="RefSeq" id="XP_031559499.1"/>
    </source>
</evidence>
<dbReference type="OrthoDB" id="65569at2759"/>
<dbReference type="FunCoup" id="A0A6P8HSX7">
    <property type="interactions" value="25"/>
</dbReference>
<dbReference type="PANTHER" id="PTHR10353">
    <property type="entry name" value="GLYCOSYL HYDROLASE"/>
    <property type="match status" value="1"/>
</dbReference>
<evidence type="ECO:0000256" key="1">
    <source>
        <dbReference type="ARBA" id="ARBA00010838"/>
    </source>
</evidence>
<dbReference type="RefSeq" id="XP_031559499.1">
    <property type="nucleotide sequence ID" value="XM_031703639.1"/>
</dbReference>
<gene>
    <name evidence="9" type="primary">LOC116295731</name>
</gene>
<keyword evidence="4" id="KW-0325">Glycoprotein</keyword>
<dbReference type="InterPro" id="IPR033132">
    <property type="entry name" value="GH_1_N_CS"/>
</dbReference>
<comment type="similarity">
    <text evidence="1 6">Belongs to the glycosyl hydrolase 1 family.</text>
</comment>
<comment type="subunit">
    <text evidence="2">Homodimer.</text>
</comment>
<feature type="chain" id="PRO_5027789797" evidence="7">
    <location>
        <begin position="16"/>
        <end position="529"/>
    </location>
</feature>
<dbReference type="GO" id="GO:0008422">
    <property type="term" value="F:beta-glucosidase activity"/>
    <property type="evidence" value="ECO:0007669"/>
    <property type="project" value="TreeGrafter"/>
</dbReference>
<dbReference type="Proteomes" id="UP000515163">
    <property type="component" value="Unplaced"/>
</dbReference>
<evidence type="ECO:0000256" key="4">
    <source>
        <dbReference type="ARBA" id="ARBA00023180"/>
    </source>
</evidence>
<organism evidence="8 9">
    <name type="scientific">Actinia tenebrosa</name>
    <name type="common">Australian red waratah sea anemone</name>
    <dbReference type="NCBI Taxonomy" id="6105"/>
    <lineage>
        <taxon>Eukaryota</taxon>
        <taxon>Metazoa</taxon>
        <taxon>Cnidaria</taxon>
        <taxon>Anthozoa</taxon>
        <taxon>Hexacorallia</taxon>
        <taxon>Actiniaria</taxon>
        <taxon>Actiniidae</taxon>
        <taxon>Actinia</taxon>
    </lineage>
</organism>
<dbReference type="PROSITE" id="PS00653">
    <property type="entry name" value="GLYCOSYL_HYDROL_F1_2"/>
    <property type="match status" value="1"/>
</dbReference>
<evidence type="ECO:0000256" key="3">
    <source>
        <dbReference type="ARBA" id="ARBA00022801"/>
    </source>
</evidence>
<feature type="signal peptide" evidence="7">
    <location>
        <begin position="1"/>
        <end position="15"/>
    </location>
</feature>
<protein>
    <submittedName>
        <fullName evidence="9">Myrosinase 1-like</fullName>
    </submittedName>
</protein>
<keyword evidence="7" id="KW-0732">Signal</keyword>
<reference evidence="9" key="1">
    <citation type="submission" date="2025-08" db="UniProtKB">
        <authorList>
            <consortium name="RefSeq"/>
        </authorList>
    </citation>
    <scope>IDENTIFICATION</scope>
    <source>
        <tissue evidence="9">Tentacle</tissue>
    </source>
</reference>
<evidence type="ECO:0000256" key="6">
    <source>
        <dbReference type="RuleBase" id="RU003690"/>
    </source>
</evidence>
<dbReference type="InParanoid" id="A0A6P8HSX7"/>
<accession>A0A6P8HSX7</accession>
<dbReference type="PANTHER" id="PTHR10353:SF36">
    <property type="entry name" value="LP05116P"/>
    <property type="match status" value="1"/>
</dbReference>
<evidence type="ECO:0000256" key="2">
    <source>
        <dbReference type="ARBA" id="ARBA00011738"/>
    </source>
</evidence>
<dbReference type="Gene3D" id="3.20.20.80">
    <property type="entry name" value="Glycosidases"/>
    <property type="match status" value="1"/>
</dbReference>
<evidence type="ECO:0000256" key="5">
    <source>
        <dbReference type="ARBA" id="ARBA00023295"/>
    </source>
</evidence>
<proteinExistence type="inferred from homology"/>
<dbReference type="GeneID" id="116295731"/>
<dbReference type="InterPro" id="IPR001360">
    <property type="entry name" value="Glyco_hydro_1"/>
</dbReference>